<evidence type="ECO:0000313" key="3">
    <source>
        <dbReference type="Proteomes" id="UP000011205"/>
    </source>
</evidence>
<protein>
    <submittedName>
        <fullName evidence="2">Uncharacterized protein</fullName>
    </submittedName>
</protein>
<evidence type="ECO:0000313" key="2">
    <source>
        <dbReference type="EMBL" id="ELS53679.1"/>
    </source>
</evidence>
<dbReference type="AlphaFoldDB" id="L8PBY4"/>
<organism evidence="2 3">
    <name type="scientific">Streptomyces viridochromogenes Tue57</name>
    <dbReference type="NCBI Taxonomy" id="1160705"/>
    <lineage>
        <taxon>Bacteria</taxon>
        <taxon>Bacillati</taxon>
        <taxon>Actinomycetota</taxon>
        <taxon>Actinomycetes</taxon>
        <taxon>Kitasatosporales</taxon>
        <taxon>Streptomycetaceae</taxon>
        <taxon>Streptomyces</taxon>
    </lineage>
</organism>
<proteinExistence type="predicted"/>
<reference evidence="2 3" key="1">
    <citation type="journal article" date="2013" name="Genome Announc.">
        <title>Draft Genome Sequence of Streptomyces viridochromogenes Strain Tu57, Producer of Avilamycin.</title>
        <authorList>
            <person name="Gruning B.A."/>
            <person name="Erxleben A."/>
            <person name="Hahnlein A."/>
            <person name="Gunther S."/>
        </authorList>
    </citation>
    <scope>NUCLEOTIDE SEQUENCE [LARGE SCALE GENOMIC DNA]</scope>
    <source>
        <strain evidence="2 3">Tue57</strain>
    </source>
</reference>
<dbReference type="EMBL" id="AMLP01000161">
    <property type="protein sequence ID" value="ELS53679.1"/>
    <property type="molecule type" value="Genomic_DNA"/>
</dbReference>
<gene>
    <name evidence="2" type="ORF">STVIR_5356</name>
</gene>
<sequence length="39" mass="4300">MKETHMFGVMDTGAKIAIAMVAAVLITLVIVVGRWLTRR</sequence>
<comment type="caution">
    <text evidence="2">The sequence shown here is derived from an EMBL/GenBank/DDBJ whole genome shotgun (WGS) entry which is preliminary data.</text>
</comment>
<keyword evidence="1" id="KW-0812">Transmembrane</keyword>
<keyword evidence="1" id="KW-1133">Transmembrane helix</keyword>
<evidence type="ECO:0000256" key="1">
    <source>
        <dbReference type="SAM" id="Phobius"/>
    </source>
</evidence>
<feature type="transmembrane region" description="Helical" evidence="1">
    <location>
        <begin position="16"/>
        <end position="36"/>
    </location>
</feature>
<dbReference type="PATRIC" id="fig|1160705.3.peg.5299"/>
<accession>L8PBY4</accession>
<keyword evidence="1" id="KW-0472">Membrane</keyword>
<dbReference type="Proteomes" id="UP000011205">
    <property type="component" value="Unassembled WGS sequence"/>
</dbReference>
<name>L8PBY4_STRVR</name>